<accession>A0A0R1KRD9</accession>
<protein>
    <submittedName>
        <fullName evidence="2">NADH-flavin reductase</fullName>
    </submittedName>
</protein>
<name>A0A0R1KRD9_9LACO</name>
<dbReference type="Proteomes" id="UP000051515">
    <property type="component" value="Unassembled WGS sequence"/>
</dbReference>
<dbReference type="AlphaFoldDB" id="A0A0R1KRD9"/>
<dbReference type="STRING" id="1423788.FC78_GL000976"/>
<sequence>MSGFGGNHMKIAVIGANGKEGSLIVKEAKERGLDVTSIVRNSKKSPTDKYLVRDVYSLQAEDVKDFDVLVDALGFFGPNVKEYVPATKHLIEILNGSATRLLVVGGAGSLYLDSNHTKQLYQQDDFPEAVKPLSEEMGKSLDELRQSSINWTFISPAASFDAKGERTGKYVLAGEELTFDKDGKCEISYADFAIAMVDEIINAKHQKERISVRW</sequence>
<dbReference type="PATRIC" id="fig|1423788.3.peg.1003"/>
<evidence type="ECO:0000313" key="3">
    <source>
        <dbReference type="Proteomes" id="UP000051515"/>
    </source>
</evidence>
<evidence type="ECO:0000259" key="1">
    <source>
        <dbReference type="Pfam" id="PF13460"/>
    </source>
</evidence>
<comment type="caution">
    <text evidence="2">The sequence shown here is derived from an EMBL/GenBank/DDBJ whole genome shotgun (WGS) entry which is preliminary data.</text>
</comment>
<dbReference type="CDD" id="cd05244">
    <property type="entry name" value="BVR-B_like_SDR_a"/>
    <property type="match status" value="1"/>
</dbReference>
<dbReference type="EMBL" id="AZDY01000029">
    <property type="protein sequence ID" value="KRK83971.1"/>
    <property type="molecule type" value="Genomic_DNA"/>
</dbReference>
<dbReference type="InterPro" id="IPR016040">
    <property type="entry name" value="NAD(P)-bd_dom"/>
</dbReference>
<organism evidence="2 3">
    <name type="scientific">Companilactobacillus bobalius DSM 19674</name>
    <dbReference type="NCBI Taxonomy" id="1423788"/>
    <lineage>
        <taxon>Bacteria</taxon>
        <taxon>Bacillati</taxon>
        <taxon>Bacillota</taxon>
        <taxon>Bacilli</taxon>
        <taxon>Lactobacillales</taxon>
        <taxon>Lactobacillaceae</taxon>
        <taxon>Companilactobacillus</taxon>
        <taxon>Companilactobacillus bobalius</taxon>
    </lineage>
</organism>
<dbReference type="InterPro" id="IPR051606">
    <property type="entry name" value="Polyketide_Oxido-like"/>
</dbReference>
<dbReference type="PANTHER" id="PTHR43355:SF2">
    <property type="entry name" value="FLAVIN REDUCTASE (NADPH)"/>
    <property type="match status" value="1"/>
</dbReference>
<gene>
    <name evidence="2" type="ORF">FC78_GL000976</name>
</gene>
<dbReference type="Pfam" id="PF13460">
    <property type="entry name" value="NAD_binding_10"/>
    <property type="match status" value="1"/>
</dbReference>
<proteinExistence type="predicted"/>
<dbReference type="Gene3D" id="3.40.50.720">
    <property type="entry name" value="NAD(P)-binding Rossmann-like Domain"/>
    <property type="match status" value="1"/>
</dbReference>
<dbReference type="SUPFAM" id="SSF51735">
    <property type="entry name" value="NAD(P)-binding Rossmann-fold domains"/>
    <property type="match status" value="1"/>
</dbReference>
<keyword evidence="3" id="KW-1185">Reference proteome</keyword>
<dbReference type="InterPro" id="IPR036291">
    <property type="entry name" value="NAD(P)-bd_dom_sf"/>
</dbReference>
<dbReference type="GO" id="GO:0016646">
    <property type="term" value="F:oxidoreductase activity, acting on the CH-NH group of donors, NAD or NADP as acceptor"/>
    <property type="evidence" value="ECO:0007669"/>
    <property type="project" value="TreeGrafter"/>
</dbReference>
<reference evidence="2 3" key="1">
    <citation type="journal article" date="2015" name="Genome Announc.">
        <title>Expanding the biotechnology potential of lactobacilli through comparative genomics of 213 strains and associated genera.</title>
        <authorList>
            <person name="Sun Z."/>
            <person name="Harris H.M."/>
            <person name="McCann A."/>
            <person name="Guo C."/>
            <person name="Argimon S."/>
            <person name="Zhang W."/>
            <person name="Yang X."/>
            <person name="Jeffery I.B."/>
            <person name="Cooney J.C."/>
            <person name="Kagawa T.F."/>
            <person name="Liu W."/>
            <person name="Song Y."/>
            <person name="Salvetti E."/>
            <person name="Wrobel A."/>
            <person name="Rasinkangas P."/>
            <person name="Parkhill J."/>
            <person name="Rea M.C."/>
            <person name="O'Sullivan O."/>
            <person name="Ritari J."/>
            <person name="Douillard F.P."/>
            <person name="Paul Ross R."/>
            <person name="Yang R."/>
            <person name="Briner A.E."/>
            <person name="Felis G.E."/>
            <person name="de Vos W.M."/>
            <person name="Barrangou R."/>
            <person name="Klaenhammer T.R."/>
            <person name="Caufield P.W."/>
            <person name="Cui Y."/>
            <person name="Zhang H."/>
            <person name="O'Toole P.W."/>
        </authorList>
    </citation>
    <scope>NUCLEOTIDE SEQUENCE [LARGE SCALE GENOMIC DNA]</scope>
    <source>
        <strain evidence="2 3">DSM 19674</strain>
    </source>
</reference>
<dbReference type="PANTHER" id="PTHR43355">
    <property type="entry name" value="FLAVIN REDUCTASE (NADPH)"/>
    <property type="match status" value="1"/>
</dbReference>
<feature type="domain" description="NAD(P)-binding" evidence="1">
    <location>
        <begin position="15"/>
        <end position="199"/>
    </location>
</feature>
<evidence type="ECO:0000313" key="2">
    <source>
        <dbReference type="EMBL" id="KRK83971.1"/>
    </source>
</evidence>